<accession>A0ABW0H899</accession>
<proteinExistence type="predicted"/>
<name>A0ABW0H899_9HYPH</name>
<dbReference type="EMBL" id="JBHSLV010000012">
    <property type="protein sequence ID" value="MFC5392563.1"/>
    <property type="molecule type" value="Genomic_DNA"/>
</dbReference>
<sequence>MPVDDCVSCDPDPFAVLIDPVDIARVHAAVDGAWTALQSRCRVTADPELARASLYGIVASNIHFAADDHDLVRRSIDRFLVGRRRERTSSN</sequence>
<evidence type="ECO:0008006" key="3">
    <source>
        <dbReference type="Google" id="ProtNLM"/>
    </source>
</evidence>
<keyword evidence="2" id="KW-1185">Reference proteome</keyword>
<dbReference type="RefSeq" id="WP_291677303.1">
    <property type="nucleotide sequence ID" value="NZ_JBHSLV010000012.1"/>
</dbReference>
<reference evidence="2" key="1">
    <citation type="journal article" date="2019" name="Int. J. Syst. Evol. Microbiol.">
        <title>The Global Catalogue of Microorganisms (GCM) 10K type strain sequencing project: providing services to taxonomists for standard genome sequencing and annotation.</title>
        <authorList>
            <consortium name="The Broad Institute Genomics Platform"/>
            <consortium name="The Broad Institute Genome Sequencing Center for Infectious Disease"/>
            <person name="Wu L."/>
            <person name="Ma J."/>
        </authorList>
    </citation>
    <scope>NUCLEOTIDE SEQUENCE [LARGE SCALE GENOMIC DNA]</scope>
    <source>
        <strain evidence="2">CGMCC 1.16326</strain>
    </source>
</reference>
<evidence type="ECO:0000313" key="2">
    <source>
        <dbReference type="Proteomes" id="UP001596104"/>
    </source>
</evidence>
<evidence type="ECO:0000313" key="1">
    <source>
        <dbReference type="EMBL" id="MFC5392563.1"/>
    </source>
</evidence>
<gene>
    <name evidence="1" type="ORF">ACFPPC_07915</name>
</gene>
<comment type="caution">
    <text evidence="1">The sequence shown here is derived from an EMBL/GenBank/DDBJ whole genome shotgun (WGS) entry which is preliminary data.</text>
</comment>
<dbReference type="Proteomes" id="UP001596104">
    <property type="component" value="Unassembled WGS sequence"/>
</dbReference>
<organism evidence="1 2">
    <name type="scientific">Bosea vestrisii</name>
    <dbReference type="NCBI Taxonomy" id="151416"/>
    <lineage>
        <taxon>Bacteria</taxon>
        <taxon>Pseudomonadati</taxon>
        <taxon>Pseudomonadota</taxon>
        <taxon>Alphaproteobacteria</taxon>
        <taxon>Hyphomicrobiales</taxon>
        <taxon>Boseaceae</taxon>
        <taxon>Bosea</taxon>
    </lineage>
</organism>
<protein>
    <recommendedName>
        <fullName evidence="3">TetR family transcriptional regulator</fullName>
    </recommendedName>
</protein>